<protein>
    <submittedName>
        <fullName evidence="2">LURP-one-related family protein</fullName>
    </submittedName>
</protein>
<keyword evidence="3" id="KW-1185">Reference proteome</keyword>
<dbReference type="InterPro" id="IPR038595">
    <property type="entry name" value="LOR_sf"/>
</dbReference>
<dbReference type="SUPFAM" id="SSF54518">
    <property type="entry name" value="Tubby C-terminal domain-like"/>
    <property type="match status" value="1"/>
</dbReference>
<dbReference type="EMBL" id="JBFAUK010000028">
    <property type="protein sequence ID" value="MEV5510139.1"/>
    <property type="molecule type" value="Genomic_DNA"/>
</dbReference>
<reference evidence="2 3" key="1">
    <citation type="submission" date="2024-06" db="EMBL/GenBank/DDBJ databases">
        <title>The Natural Products Discovery Center: Release of the First 8490 Sequenced Strains for Exploring Actinobacteria Biosynthetic Diversity.</title>
        <authorList>
            <person name="Kalkreuter E."/>
            <person name="Kautsar S.A."/>
            <person name="Yang D."/>
            <person name="Bader C.D."/>
            <person name="Teijaro C.N."/>
            <person name="Fluegel L."/>
            <person name="Davis C.M."/>
            <person name="Simpson J.R."/>
            <person name="Lauterbach L."/>
            <person name="Steele A.D."/>
            <person name="Gui C."/>
            <person name="Meng S."/>
            <person name="Li G."/>
            <person name="Viehrig K."/>
            <person name="Ye F."/>
            <person name="Su P."/>
            <person name="Kiefer A.F."/>
            <person name="Nichols A."/>
            <person name="Cepeda A.J."/>
            <person name="Yan W."/>
            <person name="Fan B."/>
            <person name="Jiang Y."/>
            <person name="Adhikari A."/>
            <person name="Zheng C.-J."/>
            <person name="Schuster L."/>
            <person name="Cowan T.M."/>
            <person name="Smanski M.J."/>
            <person name="Chevrette M.G."/>
            <person name="De Carvalho L.P.S."/>
            <person name="Shen B."/>
        </authorList>
    </citation>
    <scope>NUCLEOTIDE SEQUENCE [LARGE SCALE GENOMIC DNA]</scope>
    <source>
        <strain evidence="2 3">NPDC052347</strain>
    </source>
</reference>
<dbReference type="Pfam" id="PF04525">
    <property type="entry name" value="LOR"/>
    <property type="match status" value="1"/>
</dbReference>
<organism evidence="2 3">
    <name type="scientific">Streptomyces orinoci</name>
    <name type="common">Streptoverticillium orinoci</name>
    <dbReference type="NCBI Taxonomy" id="67339"/>
    <lineage>
        <taxon>Bacteria</taxon>
        <taxon>Bacillati</taxon>
        <taxon>Actinomycetota</taxon>
        <taxon>Actinomycetes</taxon>
        <taxon>Kitasatosporales</taxon>
        <taxon>Streptomycetaceae</taxon>
        <taxon>Streptomyces</taxon>
    </lineage>
</organism>
<gene>
    <name evidence="2" type="ORF">AB0L16_27550</name>
</gene>
<dbReference type="Proteomes" id="UP001552594">
    <property type="component" value="Unassembled WGS sequence"/>
</dbReference>
<dbReference type="InterPro" id="IPR025659">
    <property type="entry name" value="Tubby-like_C"/>
</dbReference>
<evidence type="ECO:0000313" key="3">
    <source>
        <dbReference type="Proteomes" id="UP001552594"/>
    </source>
</evidence>
<comment type="caution">
    <text evidence="2">The sequence shown here is derived from an EMBL/GenBank/DDBJ whole genome shotgun (WGS) entry which is preliminary data.</text>
</comment>
<dbReference type="RefSeq" id="WP_109278397.1">
    <property type="nucleotide sequence ID" value="NZ_JBFAUK010000028.1"/>
</dbReference>
<evidence type="ECO:0000313" key="2">
    <source>
        <dbReference type="EMBL" id="MEV5510139.1"/>
    </source>
</evidence>
<name>A0ABV3K4X8_STRON</name>
<comment type="similarity">
    <text evidence="1">Belongs to the LOR family.</text>
</comment>
<proteinExistence type="inferred from homology"/>
<dbReference type="Gene3D" id="2.40.160.200">
    <property type="entry name" value="LURP1-related"/>
    <property type="match status" value="1"/>
</dbReference>
<accession>A0ABV3K4X8</accession>
<dbReference type="InterPro" id="IPR007612">
    <property type="entry name" value="LOR"/>
</dbReference>
<sequence length="167" mass="19732">MRYLVRDRMLAFHEEAWIETEHRQKLYRVDRKLFRLRNTFAVVDVEGRQIAGIVKKALTFHHTLLIKQNGTVVARVSKRAFTLFRDRFTVRLSDGRRLAITGNLWDREFDIQHQGTTLAHISRRWFSIRDVYTVDVLHQPDEILLLVVAVCVDHILQDLKGEKLTNL</sequence>
<evidence type="ECO:0000256" key="1">
    <source>
        <dbReference type="ARBA" id="ARBA00005437"/>
    </source>
</evidence>